<dbReference type="AlphaFoldDB" id="A0AAE6YCG2"/>
<name>A0AAE6YCG2_STRAT</name>
<sequence length="426" mass="44197">MEAARLRAPGASLPLPFLSSYRRLFSHQGSLAFTSAGFLARLPLSMYGISTVVMIATVRDSYALAGLVAGSGLLAAVLIVPRISRLIDRHGQSRIAVPATVFSVVFTLLHVACVRYGAPDWTLFATAVVSSTLPNVGGMVRARWAELLKDEPDALRTANALEQVLDEVGFIVGPILSVALCTTLFPEAGVLGATALSLAGTLLLTAQRETEPPVHEPDGGRASSPLRNRGLQIMILTFLLTGAVFGSLELATVAYTEALGHASSSGWVLALMALGSALSGLAFGAVAVPARQTTQFPIGVAAMAVLIVPLLLADGLLSLAPLMFVAGMATAPTMITGMTLVQRLVPPAQINEGMALTVTGLLAGNALGSALTGRVVEWSGAQTGYRIPCVAAVLALVAVLAGTRRLSRGVAASDDTESRRTVEQPR</sequence>
<dbReference type="PANTHER" id="PTHR23542:SF1">
    <property type="entry name" value="MAJOR FACILITATOR SUPERFAMILY (MFS) PROFILE DOMAIN-CONTAINING PROTEIN"/>
    <property type="match status" value="1"/>
</dbReference>
<dbReference type="InterPro" id="IPR036259">
    <property type="entry name" value="MFS_trans_sf"/>
</dbReference>
<dbReference type="GO" id="GO:0022857">
    <property type="term" value="F:transmembrane transporter activity"/>
    <property type="evidence" value="ECO:0007669"/>
    <property type="project" value="InterPro"/>
</dbReference>
<dbReference type="InterPro" id="IPR011701">
    <property type="entry name" value="MFS"/>
</dbReference>
<feature type="transmembrane region" description="Helical" evidence="5">
    <location>
        <begin position="62"/>
        <end position="83"/>
    </location>
</feature>
<feature type="transmembrane region" description="Helical" evidence="5">
    <location>
        <begin position="267"/>
        <end position="288"/>
    </location>
</feature>
<feature type="transmembrane region" description="Helical" evidence="5">
    <location>
        <begin position="295"/>
        <end position="313"/>
    </location>
</feature>
<evidence type="ECO:0000313" key="7">
    <source>
        <dbReference type="EMBL" id="QIT47126.1"/>
    </source>
</evidence>
<gene>
    <name evidence="7" type="ORF">HCX60_29390</name>
</gene>
<feature type="transmembrane region" description="Helical" evidence="5">
    <location>
        <begin position="233"/>
        <end position="255"/>
    </location>
</feature>
<evidence type="ECO:0000256" key="3">
    <source>
        <dbReference type="ARBA" id="ARBA00022989"/>
    </source>
</evidence>
<evidence type="ECO:0000256" key="2">
    <source>
        <dbReference type="ARBA" id="ARBA00022692"/>
    </source>
</evidence>
<proteinExistence type="predicted"/>
<feature type="transmembrane region" description="Helical" evidence="5">
    <location>
        <begin position="353"/>
        <end position="373"/>
    </location>
</feature>
<evidence type="ECO:0000313" key="8">
    <source>
        <dbReference type="Proteomes" id="UP000502504"/>
    </source>
</evidence>
<organism evidence="7 8">
    <name type="scientific">Streptomyces antibioticus</name>
    <dbReference type="NCBI Taxonomy" id="1890"/>
    <lineage>
        <taxon>Bacteria</taxon>
        <taxon>Bacillati</taxon>
        <taxon>Actinomycetota</taxon>
        <taxon>Actinomycetes</taxon>
        <taxon>Kitasatosporales</taxon>
        <taxon>Streptomycetaceae</taxon>
        <taxon>Streptomyces</taxon>
    </lineage>
</organism>
<protein>
    <submittedName>
        <fullName evidence="7">MFS transporter</fullName>
    </submittedName>
</protein>
<feature type="transmembrane region" description="Helical" evidence="5">
    <location>
        <begin position="319"/>
        <end position="341"/>
    </location>
</feature>
<dbReference type="EMBL" id="CP050692">
    <property type="protein sequence ID" value="QIT47126.1"/>
    <property type="molecule type" value="Genomic_DNA"/>
</dbReference>
<dbReference type="Pfam" id="PF07690">
    <property type="entry name" value="MFS_1"/>
    <property type="match status" value="1"/>
</dbReference>
<evidence type="ECO:0000256" key="5">
    <source>
        <dbReference type="SAM" id="Phobius"/>
    </source>
</evidence>
<evidence type="ECO:0000256" key="4">
    <source>
        <dbReference type="ARBA" id="ARBA00023136"/>
    </source>
</evidence>
<accession>A0AAE6YCG2</accession>
<reference evidence="7 8" key="1">
    <citation type="submission" date="2020-03" db="EMBL/GenBank/DDBJ databases">
        <title>Is there a link between lipid content and antibiotic production in Streptomyces?</title>
        <authorList>
            <person name="David M."/>
            <person name="Lejeune C."/>
            <person name="Abreu S."/>
            <person name="Thibessard A."/>
            <person name="Leblond P."/>
            <person name="Chaminade P."/>
            <person name="Virolle M.-J."/>
        </authorList>
    </citation>
    <scope>NUCLEOTIDE SEQUENCE [LARGE SCALE GENOMIC DNA]</scope>
    <source>
        <strain evidence="7 8">DSM 41481</strain>
    </source>
</reference>
<dbReference type="PANTHER" id="PTHR23542">
    <property type="match status" value="1"/>
</dbReference>
<dbReference type="Proteomes" id="UP000502504">
    <property type="component" value="Chromosome"/>
</dbReference>
<evidence type="ECO:0000259" key="6">
    <source>
        <dbReference type="PROSITE" id="PS50850"/>
    </source>
</evidence>
<keyword evidence="3 5" id="KW-1133">Transmembrane helix</keyword>
<dbReference type="InterPro" id="IPR020846">
    <property type="entry name" value="MFS_dom"/>
</dbReference>
<feature type="transmembrane region" description="Helical" evidence="5">
    <location>
        <begin position="95"/>
        <end position="117"/>
    </location>
</feature>
<keyword evidence="4 5" id="KW-0472">Membrane</keyword>
<feature type="domain" description="Major facilitator superfamily (MFS) profile" evidence="6">
    <location>
        <begin position="230"/>
        <end position="426"/>
    </location>
</feature>
<comment type="subcellular location">
    <subcellularLocation>
        <location evidence="1">Cell membrane</location>
        <topology evidence="1">Multi-pass membrane protein</topology>
    </subcellularLocation>
</comment>
<evidence type="ECO:0000256" key="1">
    <source>
        <dbReference type="ARBA" id="ARBA00004651"/>
    </source>
</evidence>
<dbReference type="SUPFAM" id="SSF103473">
    <property type="entry name" value="MFS general substrate transporter"/>
    <property type="match status" value="1"/>
</dbReference>
<keyword evidence="2 5" id="KW-0812">Transmembrane</keyword>
<dbReference type="GO" id="GO:0005886">
    <property type="term" value="C:plasma membrane"/>
    <property type="evidence" value="ECO:0007669"/>
    <property type="project" value="UniProtKB-SubCell"/>
</dbReference>
<dbReference type="PROSITE" id="PS50850">
    <property type="entry name" value="MFS"/>
    <property type="match status" value="1"/>
</dbReference>
<dbReference type="Gene3D" id="1.20.1250.20">
    <property type="entry name" value="MFS general substrate transporter like domains"/>
    <property type="match status" value="1"/>
</dbReference>
<feature type="transmembrane region" description="Helical" evidence="5">
    <location>
        <begin position="385"/>
        <end position="403"/>
    </location>
</feature>